<proteinExistence type="inferred from homology"/>
<gene>
    <name evidence="3" type="ORF">EHS24_001490</name>
</gene>
<dbReference type="InterPro" id="IPR023214">
    <property type="entry name" value="HAD_sf"/>
</dbReference>
<evidence type="ECO:0000256" key="1">
    <source>
        <dbReference type="ARBA" id="ARBA00008106"/>
    </source>
</evidence>
<dbReference type="GO" id="GO:0016791">
    <property type="term" value="F:phosphatase activity"/>
    <property type="evidence" value="ECO:0007669"/>
    <property type="project" value="UniProtKB-ARBA"/>
</dbReference>
<keyword evidence="4" id="KW-1185">Reference proteome</keyword>
<dbReference type="Proteomes" id="UP000279236">
    <property type="component" value="Unassembled WGS sequence"/>
</dbReference>
<dbReference type="Pfam" id="PF00702">
    <property type="entry name" value="Hydrolase"/>
    <property type="match status" value="1"/>
</dbReference>
<evidence type="ECO:0008006" key="5">
    <source>
        <dbReference type="Google" id="ProtNLM"/>
    </source>
</evidence>
<dbReference type="Gene3D" id="1.10.150.240">
    <property type="entry name" value="Putative phosphatase, domain 2"/>
    <property type="match status" value="1"/>
</dbReference>
<dbReference type="AlphaFoldDB" id="A0A427XKN4"/>
<dbReference type="Gene3D" id="3.40.50.1000">
    <property type="entry name" value="HAD superfamily/HAD-like"/>
    <property type="match status" value="1"/>
</dbReference>
<evidence type="ECO:0000313" key="4">
    <source>
        <dbReference type="Proteomes" id="UP000279236"/>
    </source>
</evidence>
<organism evidence="3 4">
    <name type="scientific">Apiotrichum porosum</name>
    <dbReference type="NCBI Taxonomy" id="105984"/>
    <lineage>
        <taxon>Eukaryota</taxon>
        <taxon>Fungi</taxon>
        <taxon>Dikarya</taxon>
        <taxon>Basidiomycota</taxon>
        <taxon>Agaricomycotina</taxon>
        <taxon>Tremellomycetes</taxon>
        <taxon>Trichosporonales</taxon>
        <taxon>Trichosporonaceae</taxon>
        <taxon>Apiotrichum</taxon>
    </lineage>
</organism>
<dbReference type="GeneID" id="39586033"/>
<reference evidence="3 4" key="1">
    <citation type="submission" date="2018-11" db="EMBL/GenBank/DDBJ databases">
        <title>Genome sequence of Apiotrichum porosum DSM 27194.</title>
        <authorList>
            <person name="Aliyu H."/>
            <person name="Gorte O."/>
            <person name="Ochsenreither K."/>
        </authorList>
    </citation>
    <scope>NUCLEOTIDE SEQUENCE [LARGE SCALE GENOMIC DNA]</scope>
    <source>
        <strain evidence="3 4">DSM 27194</strain>
    </source>
</reference>
<dbReference type="NCBIfam" id="TIGR01493">
    <property type="entry name" value="HAD-SF-IA-v2"/>
    <property type="match status" value="1"/>
</dbReference>
<dbReference type="PRINTS" id="PR00413">
    <property type="entry name" value="HADHALOGNASE"/>
</dbReference>
<dbReference type="SUPFAM" id="SSF56784">
    <property type="entry name" value="HAD-like"/>
    <property type="match status" value="1"/>
</dbReference>
<dbReference type="InterPro" id="IPR036412">
    <property type="entry name" value="HAD-like_sf"/>
</dbReference>
<evidence type="ECO:0000313" key="3">
    <source>
        <dbReference type="EMBL" id="RSH79441.1"/>
    </source>
</evidence>
<comment type="caution">
    <text evidence="3">The sequence shown here is derived from an EMBL/GenBank/DDBJ whole genome shotgun (WGS) entry which is preliminary data.</text>
</comment>
<dbReference type="STRING" id="105984.A0A427XKN4"/>
<sequence length="232" mass="25983">MTAAPTPQVLCFDVFGTVVDWHGTIVKEMAHIAPQVDGSKFANAWRQGYAPAMKATMDSGQWRLLDELHMDILKSICPQFGLDLTAEQLDHLNHVWHRLDAWPDSSTALKRLKTKFTLSPLSNGSIGLLTHMAKRADLNWDVILCSEVFKAYKPDPRTYNGVGKVLEVPNDRVMMIAAHHSDLDAAQDCGLQTAYIERPTEYGADNIKDVTPQPRHPLHFRNLGEVADYFGC</sequence>
<dbReference type="PANTHER" id="PTHR43316:SF3">
    <property type="entry name" value="HALOACID DEHALOGENASE, TYPE II (AFU_ORTHOLOGUE AFUA_2G07750)-RELATED"/>
    <property type="match status" value="1"/>
</dbReference>
<dbReference type="RefSeq" id="XP_028474588.1">
    <property type="nucleotide sequence ID" value="XM_028617281.1"/>
</dbReference>
<evidence type="ECO:0000256" key="2">
    <source>
        <dbReference type="ARBA" id="ARBA00022801"/>
    </source>
</evidence>
<dbReference type="InterPro" id="IPR023198">
    <property type="entry name" value="PGP-like_dom2"/>
</dbReference>
<accession>A0A427XKN4</accession>
<dbReference type="InterPro" id="IPR006328">
    <property type="entry name" value="2-HAD"/>
</dbReference>
<dbReference type="NCBIfam" id="TIGR01428">
    <property type="entry name" value="HAD_type_II"/>
    <property type="match status" value="1"/>
</dbReference>
<dbReference type="EMBL" id="RSCE01000010">
    <property type="protein sequence ID" value="RSH79441.1"/>
    <property type="molecule type" value="Genomic_DNA"/>
</dbReference>
<name>A0A427XKN4_9TREE</name>
<dbReference type="InterPro" id="IPR051540">
    <property type="entry name" value="S-2-haloacid_dehalogenase"/>
</dbReference>
<dbReference type="GO" id="GO:0019120">
    <property type="term" value="F:hydrolase activity, acting on acid halide bonds, in C-halide compounds"/>
    <property type="evidence" value="ECO:0007669"/>
    <property type="project" value="InterPro"/>
</dbReference>
<dbReference type="InterPro" id="IPR006439">
    <property type="entry name" value="HAD-SF_hydro_IA"/>
</dbReference>
<dbReference type="OrthoDB" id="2363873at2759"/>
<protein>
    <recommendedName>
        <fullName evidence="5">Haloacid dehalogenase, type II</fullName>
    </recommendedName>
</protein>
<comment type="similarity">
    <text evidence="1">Belongs to the HAD-like hydrolase superfamily. S-2-haloalkanoic acid dehalogenase family.</text>
</comment>
<dbReference type="CDD" id="cd02588">
    <property type="entry name" value="HAD_L2-DEX"/>
    <property type="match status" value="1"/>
</dbReference>
<dbReference type="PANTHER" id="PTHR43316">
    <property type="entry name" value="HYDROLASE, HALOACID DELAHOGENASE-RELATED"/>
    <property type="match status" value="1"/>
</dbReference>
<keyword evidence="2" id="KW-0378">Hydrolase</keyword>